<dbReference type="OrthoDB" id="5989505at2759"/>
<dbReference type="EMBL" id="CACRXK020016532">
    <property type="protein sequence ID" value="CAB4029976.1"/>
    <property type="molecule type" value="Genomic_DNA"/>
</dbReference>
<reference evidence="2" key="1">
    <citation type="submission" date="2020-04" db="EMBL/GenBank/DDBJ databases">
        <authorList>
            <person name="Alioto T."/>
            <person name="Alioto T."/>
            <person name="Gomez Garrido J."/>
        </authorList>
    </citation>
    <scope>NUCLEOTIDE SEQUENCE</scope>
    <source>
        <strain evidence="2">A484AB</strain>
    </source>
</reference>
<evidence type="ECO:0000313" key="3">
    <source>
        <dbReference type="Proteomes" id="UP001152795"/>
    </source>
</evidence>
<protein>
    <submittedName>
        <fullName evidence="2">Uncharacterized protein</fullName>
    </submittedName>
</protein>
<comment type="caution">
    <text evidence="2">The sequence shown here is derived from an EMBL/GenBank/DDBJ whole genome shotgun (WGS) entry which is preliminary data.</text>
</comment>
<dbReference type="Proteomes" id="UP001152795">
    <property type="component" value="Unassembled WGS sequence"/>
</dbReference>
<keyword evidence="3" id="KW-1185">Reference proteome</keyword>
<name>A0A7D9JIE5_PARCT</name>
<sequence>MAETIELNDFKDLENRSEEGECEDEYEETETIIDDLLNNDGLNDDLSSLEKEENIEFEDDKPHRQKIFIELTEVLRKWLILLKTTLVLPSRNLRISRSPGRCRCIHCENNCDCGGSREKGIFQTEKGLGAVGKALASLEKNVLSILVPTINILATALPGGAKAGLAEEIYVNIPKLTADTVLAPDSISLVFDLKSKNEKSYLPEQSWKAVAEKIEICMSGEKIYDNNGESLLEVYNNLWLSKKLRDDIVEDRIASEAMRKKTSKDDAANAEA</sequence>
<evidence type="ECO:0000256" key="1">
    <source>
        <dbReference type="SAM" id="MobiDB-lite"/>
    </source>
</evidence>
<gene>
    <name evidence="2" type="ORF">PACLA_8A052451</name>
</gene>
<feature type="region of interest" description="Disordered" evidence="1">
    <location>
        <begin position="1"/>
        <end position="25"/>
    </location>
</feature>
<proteinExistence type="predicted"/>
<dbReference type="AlphaFoldDB" id="A0A7D9JIE5"/>
<feature type="compositionally biased region" description="Basic and acidic residues" evidence="1">
    <location>
        <begin position="8"/>
        <end position="19"/>
    </location>
</feature>
<accession>A0A7D9JIE5</accession>
<evidence type="ECO:0000313" key="2">
    <source>
        <dbReference type="EMBL" id="CAB4029976.1"/>
    </source>
</evidence>
<organism evidence="2 3">
    <name type="scientific">Paramuricea clavata</name>
    <name type="common">Red gorgonian</name>
    <name type="synonym">Violescent sea-whip</name>
    <dbReference type="NCBI Taxonomy" id="317549"/>
    <lineage>
        <taxon>Eukaryota</taxon>
        <taxon>Metazoa</taxon>
        <taxon>Cnidaria</taxon>
        <taxon>Anthozoa</taxon>
        <taxon>Octocorallia</taxon>
        <taxon>Malacalcyonacea</taxon>
        <taxon>Plexauridae</taxon>
        <taxon>Paramuricea</taxon>
    </lineage>
</organism>